<accession>A0AAW2D3J0</accession>
<proteinExistence type="predicted"/>
<dbReference type="AlphaFoldDB" id="A0AAW2D3J0"/>
<evidence type="ECO:0000313" key="2">
    <source>
        <dbReference type="Proteomes" id="UP001459277"/>
    </source>
</evidence>
<keyword evidence="2" id="KW-1185">Reference proteome</keyword>
<protein>
    <submittedName>
        <fullName evidence="1">Uncharacterized protein</fullName>
    </submittedName>
</protein>
<gene>
    <name evidence="1" type="ORF">SO802_012713</name>
</gene>
<organism evidence="1 2">
    <name type="scientific">Lithocarpus litseifolius</name>
    <dbReference type="NCBI Taxonomy" id="425828"/>
    <lineage>
        <taxon>Eukaryota</taxon>
        <taxon>Viridiplantae</taxon>
        <taxon>Streptophyta</taxon>
        <taxon>Embryophyta</taxon>
        <taxon>Tracheophyta</taxon>
        <taxon>Spermatophyta</taxon>
        <taxon>Magnoliopsida</taxon>
        <taxon>eudicotyledons</taxon>
        <taxon>Gunneridae</taxon>
        <taxon>Pentapetalae</taxon>
        <taxon>rosids</taxon>
        <taxon>fabids</taxon>
        <taxon>Fagales</taxon>
        <taxon>Fagaceae</taxon>
        <taxon>Lithocarpus</taxon>
    </lineage>
</organism>
<sequence length="189" mass="20817">MPTATSPTTPIAPIYVVPSVPVSTISAIPIPAVSIALTFTSPRPLSTAPSQFEVGSNSAAVTDPISEAMAFFTRFDQLEVNNLDPENFWGSSPPYVDFHGFRVPEDCVSHLEAIYSSRGDFMQGFHLGCSAREHFLKMLGSVMNDITLLTLSFLRGSFSGELQFKSLLVWASLWSSFWIIFARFPEPFL</sequence>
<dbReference type="EMBL" id="JAZDWU010000004">
    <property type="protein sequence ID" value="KAL0005152.1"/>
    <property type="molecule type" value="Genomic_DNA"/>
</dbReference>
<reference evidence="1 2" key="1">
    <citation type="submission" date="2024-01" db="EMBL/GenBank/DDBJ databases">
        <title>A telomere-to-telomere, gap-free genome of sweet tea (Lithocarpus litseifolius).</title>
        <authorList>
            <person name="Zhou J."/>
        </authorList>
    </citation>
    <scope>NUCLEOTIDE SEQUENCE [LARGE SCALE GENOMIC DNA]</scope>
    <source>
        <strain evidence="1">Zhou-2022a</strain>
        <tissue evidence="1">Leaf</tissue>
    </source>
</reference>
<evidence type="ECO:0000313" key="1">
    <source>
        <dbReference type="EMBL" id="KAL0005152.1"/>
    </source>
</evidence>
<name>A0AAW2D3J0_9ROSI</name>
<dbReference type="Proteomes" id="UP001459277">
    <property type="component" value="Unassembled WGS sequence"/>
</dbReference>
<comment type="caution">
    <text evidence="1">The sequence shown here is derived from an EMBL/GenBank/DDBJ whole genome shotgun (WGS) entry which is preliminary data.</text>
</comment>